<evidence type="ECO:0000313" key="2">
    <source>
        <dbReference type="Proteomes" id="UP001195769"/>
    </source>
</evidence>
<dbReference type="Proteomes" id="UP001195769">
    <property type="component" value="Unassembled WGS sequence"/>
</dbReference>
<comment type="caution">
    <text evidence="1">The sequence shown here is derived from an EMBL/GenBank/DDBJ whole genome shotgun (WGS) entry which is preliminary data.</text>
</comment>
<dbReference type="InterPro" id="IPR040521">
    <property type="entry name" value="KDZ"/>
</dbReference>
<accession>A0AAD4HBZ5</accession>
<sequence>MDGEAPEWGWANINRVVASTKEMAPGTRQDILDDRFGDWNWKKVTALDLEGSIKESDSGVASLAAWMKEIVAWEKDHTKPNPFNSQSREVTQAAVRLALVQQDTKDLEEGISISLHSEVTPSILISMGLDLEDVHVEVSQSDENTGDAASGCPKVKPDSIKPEDILLLLPSDICNLTMCDTKLLEVEWSLRLAQANDALN</sequence>
<proteinExistence type="predicted"/>
<organism evidence="1 2">
    <name type="scientific">Suillus fuscotomentosus</name>
    <dbReference type="NCBI Taxonomy" id="1912939"/>
    <lineage>
        <taxon>Eukaryota</taxon>
        <taxon>Fungi</taxon>
        <taxon>Dikarya</taxon>
        <taxon>Basidiomycota</taxon>
        <taxon>Agaricomycotina</taxon>
        <taxon>Agaricomycetes</taxon>
        <taxon>Agaricomycetidae</taxon>
        <taxon>Boletales</taxon>
        <taxon>Suillineae</taxon>
        <taxon>Suillaceae</taxon>
        <taxon>Suillus</taxon>
    </lineage>
</organism>
<dbReference type="EMBL" id="JABBWK010000153">
    <property type="protein sequence ID" value="KAG1889705.1"/>
    <property type="molecule type" value="Genomic_DNA"/>
</dbReference>
<evidence type="ECO:0000313" key="1">
    <source>
        <dbReference type="EMBL" id="KAG1889705.1"/>
    </source>
</evidence>
<dbReference type="AlphaFoldDB" id="A0AAD4HBZ5"/>
<reference evidence="1" key="1">
    <citation type="journal article" date="2020" name="New Phytol.">
        <title>Comparative genomics reveals dynamic genome evolution in host specialist ectomycorrhizal fungi.</title>
        <authorList>
            <person name="Lofgren L.A."/>
            <person name="Nguyen N.H."/>
            <person name="Vilgalys R."/>
            <person name="Ruytinx J."/>
            <person name="Liao H.L."/>
            <person name="Branco S."/>
            <person name="Kuo A."/>
            <person name="LaButti K."/>
            <person name="Lipzen A."/>
            <person name="Andreopoulos W."/>
            <person name="Pangilinan J."/>
            <person name="Riley R."/>
            <person name="Hundley H."/>
            <person name="Na H."/>
            <person name="Barry K."/>
            <person name="Grigoriev I.V."/>
            <person name="Stajich J.E."/>
            <person name="Kennedy P.G."/>
        </authorList>
    </citation>
    <scope>NUCLEOTIDE SEQUENCE</scope>
    <source>
        <strain evidence="1">FC203</strain>
    </source>
</reference>
<keyword evidence="2" id="KW-1185">Reference proteome</keyword>
<name>A0AAD4HBZ5_9AGAM</name>
<dbReference type="RefSeq" id="XP_041217566.1">
    <property type="nucleotide sequence ID" value="XM_041368641.1"/>
</dbReference>
<gene>
    <name evidence="1" type="ORF">F5891DRAFT_1198476</name>
</gene>
<dbReference type="GeneID" id="64662939"/>
<dbReference type="Pfam" id="PF18758">
    <property type="entry name" value="KDZ"/>
    <property type="match status" value="1"/>
</dbReference>
<protein>
    <submittedName>
        <fullName evidence="1">Uncharacterized protein</fullName>
    </submittedName>
</protein>